<dbReference type="EMBL" id="FXAW01000006">
    <property type="protein sequence ID" value="SMG41795.1"/>
    <property type="molecule type" value="Genomic_DNA"/>
</dbReference>
<name>A0A1X7KKI5_9BACT</name>
<evidence type="ECO:0000259" key="1">
    <source>
        <dbReference type="Pfam" id="PF04230"/>
    </source>
</evidence>
<dbReference type="InterPro" id="IPR007345">
    <property type="entry name" value="Polysacch_pyruvyl_Trfase"/>
</dbReference>
<gene>
    <name evidence="2" type="ORF">SAMN05661096_02823</name>
</gene>
<protein>
    <submittedName>
        <fullName evidence="2">Succinoglycan biosynthesis protein ExoV</fullName>
    </submittedName>
</protein>
<dbReference type="Pfam" id="PF04230">
    <property type="entry name" value="PS_pyruv_trans"/>
    <property type="match status" value="1"/>
</dbReference>
<sequence length="297" mass="33998">MILNYFQSNNFGDALNPYIFNHFLPDFFDSDPETSFVGIGSILGLKNVREAKKKIVFSSGFAYGAIPKIDDSFDIFCVRGPLTCEALKIDKKLAISDGAILIQYMDQKVLDKKYKYAYMPHWESMQKYDWKVICEMSDVHLIDPTSDSQSIITQLKQTEVLIAEAMHGAVVADALRVPWIPAKAYGGINDFKWKDWTSTFNLGYDPFKIRSLYDDTSFTRNVIREKTGYPLPLSSLSPIIGIFKKYQDRSIIPKVVDEFQMIKSLDPYLSQESILRSKGEQLLDKLDDVKKKYSVKN</sequence>
<proteinExistence type="predicted"/>
<evidence type="ECO:0000313" key="2">
    <source>
        <dbReference type="EMBL" id="SMG41795.1"/>
    </source>
</evidence>
<evidence type="ECO:0000313" key="3">
    <source>
        <dbReference type="Proteomes" id="UP000193804"/>
    </source>
</evidence>
<reference evidence="3" key="1">
    <citation type="submission" date="2017-04" db="EMBL/GenBank/DDBJ databases">
        <authorList>
            <person name="Varghese N."/>
            <person name="Submissions S."/>
        </authorList>
    </citation>
    <scope>NUCLEOTIDE SEQUENCE [LARGE SCALE GENOMIC DNA]</scope>
    <source>
        <strain evidence="3">DSM 4125</strain>
    </source>
</reference>
<organism evidence="2 3">
    <name type="scientific">Marivirga sericea</name>
    <dbReference type="NCBI Taxonomy" id="1028"/>
    <lineage>
        <taxon>Bacteria</taxon>
        <taxon>Pseudomonadati</taxon>
        <taxon>Bacteroidota</taxon>
        <taxon>Cytophagia</taxon>
        <taxon>Cytophagales</taxon>
        <taxon>Marivirgaceae</taxon>
        <taxon>Marivirga</taxon>
    </lineage>
</organism>
<keyword evidence="3" id="KW-1185">Reference proteome</keyword>
<dbReference type="Proteomes" id="UP000193804">
    <property type="component" value="Unassembled WGS sequence"/>
</dbReference>
<dbReference type="RefSeq" id="WP_085517990.1">
    <property type="nucleotide sequence ID" value="NZ_FXAW01000006.1"/>
</dbReference>
<dbReference type="OrthoDB" id="9803627at2"/>
<feature type="domain" description="Polysaccharide pyruvyl transferase" evidence="1">
    <location>
        <begin position="40"/>
        <end position="181"/>
    </location>
</feature>
<dbReference type="AlphaFoldDB" id="A0A1X7KKI5"/>
<dbReference type="STRING" id="1028.SAMN05661096_02823"/>
<accession>A0A1X7KKI5</accession>